<gene>
    <name evidence="4" type="primary">LOC108661220</name>
</gene>
<dbReference type="Gramene" id="Tc01v2_t014020.1">
    <property type="protein sequence ID" value="Tc01v2_p014020.1"/>
    <property type="gene ID" value="Tc01v2_g014020"/>
</dbReference>
<feature type="region of interest" description="Disordered" evidence="1">
    <location>
        <begin position="89"/>
        <end position="108"/>
    </location>
</feature>
<evidence type="ECO:0000313" key="3">
    <source>
        <dbReference type="Proteomes" id="UP000694886"/>
    </source>
</evidence>
<dbReference type="InterPro" id="IPR001584">
    <property type="entry name" value="Integrase_cat-core"/>
</dbReference>
<dbReference type="KEGG" id="tcc:108661220"/>
<feature type="compositionally biased region" description="Basic and acidic residues" evidence="1">
    <location>
        <begin position="97"/>
        <end position="108"/>
    </location>
</feature>
<dbReference type="Pfam" id="PF00665">
    <property type="entry name" value="rve"/>
    <property type="match status" value="1"/>
</dbReference>
<organism evidence="3 4">
    <name type="scientific">Theobroma cacao</name>
    <name type="common">Cacao</name>
    <name type="synonym">Cocoa</name>
    <dbReference type="NCBI Taxonomy" id="3641"/>
    <lineage>
        <taxon>Eukaryota</taxon>
        <taxon>Viridiplantae</taxon>
        <taxon>Streptophyta</taxon>
        <taxon>Embryophyta</taxon>
        <taxon>Tracheophyta</taxon>
        <taxon>Spermatophyta</taxon>
        <taxon>Magnoliopsida</taxon>
        <taxon>eudicotyledons</taxon>
        <taxon>Gunneridae</taxon>
        <taxon>Pentapetalae</taxon>
        <taxon>rosids</taxon>
        <taxon>malvids</taxon>
        <taxon>Malvales</taxon>
        <taxon>Malvaceae</taxon>
        <taxon>Byttnerioideae</taxon>
        <taxon>Theobroma</taxon>
    </lineage>
</organism>
<dbReference type="Pfam" id="PF14223">
    <property type="entry name" value="Retrotran_gag_2"/>
    <property type="match status" value="1"/>
</dbReference>
<dbReference type="PANTHER" id="PTHR42648:SF18">
    <property type="entry name" value="RETROTRANSPOSON, UNCLASSIFIED-LIKE PROTEIN"/>
    <property type="match status" value="1"/>
</dbReference>
<dbReference type="SUPFAM" id="SSF53098">
    <property type="entry name" value="Ribonuclease H-like"/>
    <property type="match status" value="1"/>
</dbReference>
<dbReference type="GO" id="GO:0003676">
    <property type="term" value="F:nucleic acid binding"/>
    <property type="evidence" value="ECO:0007669"/>
    <property type="project" value="InterPro"/>
</dbReference>
<evidence type="ECO:0000259" key="2">
    <source>
        <dbReference type="PROSITE" id="PS50994"/>
    </source>
</evidence>
<dbReference type="InterPro" id="IPR012337">
    <property type="entry name" value="RNaseH-like_sf"/>
</dbReference>
<dbReference type="RefSeq" id="XP_017972728.1">
    <property type="nucleotide sequence ID" value="XM_018117239.1"/>
</dbReference>
<reference evidence="3" key="1">
    <citation type="journal article" date="1997" name="Nucleic Acids Res.">
        <title>tRNAscan-SE: a program for improved detection of transfer RNA genes in genomic sequence.</title>
        <authorList>
            <person name="Lowe T.M."/>
            <person name="Eddy S.R."/>
        </authorList>
    </citation>
    <scope>NUCLEOTIDE SEQUENCE [LARGE SCALE GENOMIC DNA]</scope>
    <source>
        <strain evidence="3">r\B97-61/B2</strain>
    </source>
</reference>
<dbReference type="GeneID" id="108661220"/>
<dbReference type="Proteomes" id="UP000694886">
    <property type="component" value="Chromosome 1"/>
</dbReference>
<protein>
    <submittedName>
        <fullName evidence="4">Uncharacterized protein LOC108661220</fullName>
    </submittedName>
</protein>
<accession>A0AB32W0V1</accession>
<dbReference type="InterPro" id="IPR039537">
    <property type="entry name" value="Retrotran_Ty1/copia-like"/>
</dbReference>
<sequence length="325" mass="37151">MKKSQTVGEFVKDVMNLVNQIRLMSETLTNVKVVEKVMMSLPERFNATVTSLDQVKDISELTISELVSALETDEQRKAAMRDEKVDHALSAHAKGKPHVDSSFRKNPNDLKEKDKVERVCKNKADIADKKPKTTKQVEKVEVAKEVLFMAITESGSIDENHSCQLGKLTKKPFPKLRLNSIVNRPDLVHFDVVGPMSEPSLNGRRYFVIFIDDMSRMTWIYFMEHKSEVFSVFQKFKARVENESSCKIKTLRKDNRGGHISSEFTSYLENEGILHQLTAPYYMSEKKNRIVVDMSKCLLFQKMLLKSFCAEAASTAVYLQNILIT</sequence>
<dbReference type="InterPro" id="IPR036397">
    <property type="entry name" value="RNaseH_sf"/>
</dbReference>
<evidence type="ECO:0000313" key="4">
    <source>
        <dbReference type="RefSeq" id="XP_017972728.1"/>
    </source>
</evidence>
<dbReference type="PROSITE" id="PS50994">
    <property type="entry name" value="INTEGRASE"/>
    <property type="match status" value="1"/>
</dbReference>
<reference evidence="4" key="2">
    <citation type="submission" date="2025-08" db="UniProtKB">
        <authorList>
            <consortium name="RefSeq"/>
        </authorList>
    </citation>
    <scope>IDENTIFICATION</scope>
</reference>
<dbReference type="PANTHER" id="PTHR42648">
    <property type="entry name" value="TRANSPOSASE, PUTATIVE-RELATED"/>
    <property type="match status" value="1"/>
</dbReference>
<evidence type="ECO:0000256" key="1">
    <source>
        <dbReference type="SAM" id="MobiDB-lite"/>
    </source>
</evidence>
<feature type="domain" description="Integrase catalytic" evidence="2">
    <location>
        <begin position="181"/>
        <end position="281"/>
    </location>
</feature>
<dbReference type="Gene3D" id="3.30.420.10">
    <property type="entry name" value="Ribonuclease H-like superfamily/Ribonuclease H"/>
    <property type="match status" value="1"/>
</dbReference>
<proteinExistence type="predicted"/>
<name>A0AB32W0V1_THECC</name>
<dbReference type="AlphaFoldDB" id="A0AB32W0V1"/>
<dbReference type="GO" id="GO:0015074">
    <property type="term" value="P:DNA integration"/>
    <property type="evidence" value="ECO:0007669"/>
    <property type="project" value="InterPro"/>
</dbReference>